<dbReference type="CDD" id="cd15482">
    <property type="entry name" value="Sialidase_non-viral"/>
    <property type="match status" value="1"/>
</dbReference>
<feature type="compositionally biased region" description="Basic and acidic residues" evidence="1">
    <location>
        <begin position="15"/>
        <end position="25"/>
    </location>
</feature>
<organism evidence="2 3">
    <name type="scientific">Azohydromonas caseinilytica</name>
    <dbReference type="NCBI Taxonomy" id="2728836"/>
    <lineage>
        <taxon>Bacteria</taxon>
        <taxon>Pseudomonadati</taxon>
        <taxon>Pseudomonadota</taxon>
        <taxon>Betaproteobacteria</taxon>
        <taxon>Burkholderiales</taxon>
        <taxon>Sphaerotilaceae</taxon>
        <taxon>Azohydromonas</taxon>
    </lineage>
</organism>
<accession>A0A848FHW0</accession>
<dbReference type="EMBL" id="JABBFW010000044">
    <property type="protein sequence ID" value="NML18894.1"/>
    <property type="molecule type" value="Genomic_DNA"/>
</dbReference>
<sequence>MLTPSFSYTPPEMTAEQKARLERYLARQKGHGPAEPSALPGLMQRPQRATNPPAPGSLAEPQGLELDEEAASAGAPPAVPGTFRILNNRALAPTFSSSDVNEPSHANAGRYVWYVGNWYAARSTNKGATWTYVNPAADFQDFCCDQDVIYDSGRNILLWYRQGIASSDGTNNIRLGVSRNGGASWIQYNITFSNYANLPAGWFDYPHLALSNNYLYITSNYFNPSNTFQRMILTRIPLDQLLAGGAIGWTWWSTTSGWAWTPVQGARNVMYVGDHLSNTSFRICSQPEANTALNCSSVAVPAWTWTPRGTASCIAPNGLNPCARLDHRINAGYLKEDESANRHELGFFWTVAQGAGFPFPYVNALAVDASTLAPLPGARARPLIWTTSAAWVYAGAAPNARGALGIATWLIGGGVYPQLYVGIDDDYNGFPPGWQVAFVAASNGVVGNRWGDYVRVRMHSPDGNTWSASGHVTVNGTQQPRYVNFGRERDMNGYLRFRLQ</sequence>
<dbReference type="RefSeq" id="WP_169163794.1">
    <property type="nucleotide sequence ID" value="NZ_JABBFW010000044.1"/>
</dbReference>
<dbReference type="Proteomes" id="UP000574067">
    <property type="component" value="Unassembled WGS sequence"/>
</dbReference>
<reference evidence="2 3" key="1">
    <citation type="submission" date="2020-04" db="EMBL/GenBank/DDBJ databases">
        <title>Azohydromonas sp. isolated from soil.</title>
        <authorList>
            <person name="Dahal R.H."/>
        </authorList>
    </citation>
    <scope>NUCLEOTIDE SEQUENCE [LARGE SCALE GENOMIC DNA]</scope>
    <source>
        <strain evidence="2 3">G-1-1-14</strain>
    </source>
</reference>
<comment type="caution">
    <text evidence="2">The sequence shown here is derived from an EMBL/GenBank/DDBJ whole genome shotgun (WGS) entry which is preliminary data.</text>
</comment>
<evidence type="ECO:0000313" key="2">
    <source>
        <dbReference type="EMBL" id="NML18894.1"/>
    </source>
</evidence>
<evidence type="ECO:0000256" key="1">
    <source>
        <dbReference type="SAM" id="MobiDB-lite"/>
    </source>
</evidence>
<name>A0A848FHW0_9BURK</name>
<dbReference type="AlphaFoldDB" id="A0A848FHW0"/>
<dbReference type="SUPFAM" id="SSF50939">
    <property type="entry name" value="Sialidases"/>
    <property type="match status" value="1"/>
</dbReference>
<keyword evidence="3" id="KW-1185">Reference proteome</keyword>
<dbReference type="InterPro" id="IPR036278">
    <property type="entry name" value="Sialidase_sf"/>
</dbReference>
<evidence type="ECO:0000313" key="3">
    <source>
        <dbReference type="Proteomes" id="UP000574067"/>
    </source>
</evidence>
<feature type="region of interest" description="Disordered" evidence="1">
    <location>
        <begin position="1"/>
        <end position="60"/>
    </location>
</feature>
<gene>
    <name evidence="2" type="ORF">HHL10_28380</name>
</gene>
<proteinExistence type="predicted"/>
<protein>
    <submittedName>
        <fullName evidence="2">Exo-alpha-sialidase</fullName>
    </submittedName>
</protein>